<proteinExistence type="predicted"/>
<evidence type="ECO:0000313" key="1">
    <source>
        <dbReference type="EMBL" id="DAF92980.1"/>
    </source>
</evidence>
<accession>A0A8S5UEV9</accession>
<name>A0A8S5UEV9_9CAUD</name>
<dbReference type="EMBL" id="BK016077">
    <property type="protein sequence ID" value="DAF92980.1"/>
    <property type="molecule type" value="Genomic_DNA"/>
</dbReference>
<reference evidence="1" key="1">
    <citation type="journal article" date="2021" name="Proc. Natl. Acad. Sci. U.S.A.">
        <title>A Catalog of Tens of Thousands of Viruses from Human Metagenomes Reveals Hidden Associations with Chronic Diseases.</title>
        <authorList>
            <person name="Tisza M.J."/>
            <person name="Buck C.B."/>
        </authorList>
    </citation>
    <scope>NUCLEOTIDE SEQUENCE</scope>
    <source>
        <strain evidence="1">Ct0mD26</strain>
    </source>
</reference>
<organism evidence="1">
    <name type="scientific">Myoviridae sp. ct0mD26</name>
    <dbReference type="NCBI Taxonomy" id="2825015"/>
    <lineage>
        <taxon>Viruses</taxon>
        <taxon>Duplodnaviria</taxon>
        <taxon>Heunggongvirae</taxon>
        <taxon>Uroviricota</taxon>
        <taxon>Caudoviricetes</taxon>
    </lineage>
</organism>
<protein>
    <submittedName>
        <fullName evidence="1">Uncharacterized protein</fullName>
    </submittedName>
</protein>
<sequence>MKKLLAYVQGNTNPVGIYGPVGWLVMPISDSCVNVVGLIHDGARMSATTWRQVYSTISKELAKTPWQPVYINPFKIDGDKEVRMVNFDKCIQGVFHVTDFMVMDEREYYLRCAKREG</sequence>